<dbReference type="EMBL" id="KX534335">
    <property type="protein sequence ID" value="ANY29635.1"/>
    <property type="molecule type" value="Genomic_DNA"/>
</dbReference>
<dbReference type="GeneID" id="29066854"/>
<sequence length="210" mass="24019">MSGVFFFEVYMKHCGRCNTGKDESAFNKGQSWCAKCMAAYKKERRDKERGAPPREVWREYTGEIVTCRTCGERKPLTPENFRPGSQANGSHIRKECRSCANKSRREYNHRTPEIRAYYKLFQYRKADERKGLNTDLTTEDVLRLTSQPCAYCGFTGDNGADRLDNAVGHTKDNCVPCCVECNIARGDRFTPDEMKKFIGPAIAAVRKSRQ</sequence>
<proteinExistence type="predicted"/>
<evidence type="ECO:0008006" key="3">
    <source>
        <dbReference type="Google" id="ProtNLM"/>
    </source>
</evidence>
<evidence type="ECO:0000313" key="2">
    <source>
        <dbReference type="Proteomes" id="UP000203811"/>
    </source>
</evidence>
<dbReference type="Proteomes" id="UP000203811">
    <property type="component" value="Segment"/>
</dbReference>
<dbReference type="RefSeq" id="YP_009288127.1">
    <property type="nucleotide sequence ID" value="NC_031081.1"/>
</dbReference>
<evidence type="ECO:0000313" key="1">
    <source>
        <dbReference type="EMBL" id="ANY29635.1"/>
    </source>
</evidence>
<dbReference type="Gene3D" id="3.30.40.220">
    <property type="match status" value="1"/>
</dbReference>
<dbReference type="KEGG" id="vg:29066854"/>
<dbReference type="OrthoDB" id="7942at10239"/>
<name>A0A1B2ANX7_9CAUD</name>
<protein>
    <recommendedName>
        <fullName evidence="3">HNH endonuclease</fullName>
    </recommendedName>
</protein>
<accession>A0A1B2ANX7</accession>
<organism evidence="1 2">
    <name type="scientific">Escherichia phage Envy</name>
    <dbReference type="NCBI Taxonomy" id="1883200"/>
    <lineage>
        <taxon>Viruses</taxon>
        <taxon>Duplodnaviria</taxon>
        <taxon>Heunggongvirae</taxon>
        <taxon>Uroviricota</taxon>
        <taxon>Caudoviricetes</taxon>
        <taxon>Dhillonvirus</taxon>
        <taxon>Dhillonvirus envy</taxon>
    </lineage>
</organism>
<keyword evidence="2" id="KW-1185">Reference proteome</keyword>
<reference evidence="1 2" key="1">
    <citation type="submission" date="2016-07" db="EMBL/GenBank/DDBJ databases">
        <title>Seven bacteriophages isolated from the microbial communities of the female bladder.</title>
        <authorList>
            <person name="Malki K."/>
            <person name="Sible E."/>
            <person name="Cooper A."/>
            <person name="Garretto A."/>
            <person name="Bruder K."/>
            <person name="Putonti C."/>
        </authorList>
    </citation>
    <scope>NUCLEOTIDE SEQUENCE [LARGE SCALE GENOMIC DNA]</scope>
</reference>